<name>A0A673HBV9_9TELE</name>
<keyword evidence="1" id="KW-0812">Transmembrane</keyword>
<proteinExistence type="predicted"/>
<sequence length="171" mass="18849">HPYSALSLIDNLPVLSEGRIFTTGTACSEHRYAHAVVLVMMGTGLFMFGIPMNVQSDAPTSAEQFTPFWLGILITASLALNIISIIGVLSALVEFSRAIVGIYHIHGYQMYENDTEEEELHMSIRDMELVFCCHSLIGGILLVTMTFFARAALRSSRTQAVVVMRNLPPAE</sequence>
<reference evidence="2" key="1">
    <citation type="submission" date="2025-08" db="UniProtKB">
        <authorList>
            <consortium name="Ensembl"/>
        </authorList>
    </citation>
    <scope>IDENTIFICATION</scope>
</reference>
<keyword evidence="1" id="KW-0472">Membrane</keyword>
<accession>A0A673HBV9</accession>
<keyword evidence="1" id="KW-1133">Transmembrane helix</keyword>
<dbReference type="AlphaFoldDB" id="A0A673HBV9"/>
<feature type="transmembrane region" description="Helical" evidence="1">
    <location>
        <begin position="129"/>
        <end position="149"/>
    </location>
</feature>
<evidence type="ECO:0000313" key="2">
    <source>
        <dbReference type="Ensembl" id="ENSSRHP00000023393.1"/>
    </source>
</evidence>
<organism evidence="2 3">
    <name type="scientific">Sinocyclocheilus rhinocerous</name>
    <dbReference type="NCBI Taxonomy" id="307959"/>
    <lineage>
        <taxon>Eukaryota</taxon>
        <taxon>Metazoa</taxon>
        <taxon>Chordata</taxon>
        <taxon>Craniata</taxon>
        <taxon>Vertebrata</taxon>
        <taxon>Euteleostomi</taxon>
        <taxon>Actinopterygii</taxon>
        <taxon>Neopterygii</taxon>
        <taxon>Teleostei</taxon>
        <taxon>Ostariophysi</taxon>
        <taxon>Cypriniformes</taxon>
        <taxon>Cyprinidae</taxon>
        <taxon>Cyprininae</taxon>
        <taxon>Sinocyclocheilus</taxon>
    </lineage>
</organism>
<dbReference type="Proteomes" id="UP000472270">
    <property type="component" value="Unassembled WGS sequence"/>
</dbReference>
<dbReference type="Ensembl" id="ENSSRHT00000024102.1">
    <property type="protein sequence ID" value="ENSSRHP00000023393.1"/>
    <property type="gene ID" value="ENSSRHG00000012342.1"/>
</dbReference>
<keyword evidence="3" id="KW-1185">Reference proteome</keyword>
<reference evidence="2" key="2">
    <citation type="submission" date="2025-09" db="UniProtKB">
        <authorList>
            <consortium name="Ensembl"/>
        </authorList>
    </citation>
    <scope>IDENTIFICATION</scope>
</reference>
<feature type="transmembrane region" description="Helical" evidence="1">
    <location>
        <begin position="32"/>
        <end position="50"/>
    </location>
</feature>
<evidence type="ECO:0000313" key="3">
    <source>
        <dbReference type="Proteomes" id="UP000472270"/>
    </source>
</evidence>
<protein>
    <submittedName>
        <fullName evidence="2">Si:ch1073-291c23.2</fullName>
    </submittedName>
</protein>
<feature type="transmembrane region" description="Helical" evidence="1">
    <location>
        <begin position="70"/>
        <end position="93"/>
    </location>
</feature>
<evidence type="ECO:0000256" key="1">
    <source>
        <dbReference type="SAM" id="Phobius"/>
    </source>
</evidence>